<gene>
    <name evidence="2" type="ORF">SAMN04487766_10855</name>
</gene>
<dbReference type="InterPro" id="IPR027395">
    <property type="entry name" value="WH_DNA-bd_dom"/>
</dbReference>
<dbReference type="CDD" id="cd00090">
    <property type="entry name" value="HTH_ARSR"/>
    <property type="match status" value="1"/>
</dbReference>
<evidence type="ECO:0000313" key="2">
    <source>
        <dbReference type="EMBL" id="SDM88191.1"/>
    </source>
</evidence>
<dbReference type="OrthoDB" id="4952043at2"/>
<dbReference type="PANTHER" id="PTHR37318:SF1">
    <property type="entry name" value="BSL7504 PROTEIN"/>
    <property type="match status" value="1"/>
</dbReference>
<dbReference type="AlphaFoldDB" id="A0A1G9WV93"/>
<sequence>MPPIEMDELIHAPTRLKIMSALVELGENSEITFSRLQDLLEMTPGNMSAHIKRLERAGYLATTKTFTRRGVAQTRIKVTSRGIAAFDDYVRQLQTLIRTPLTAPTRAQQ</sequence>
<dbReference type="Gene3D" id="1.10.10.10">
    <property type="entry name" value="Winged helix-like DNA-binding domain superfamily/Winged helix DNA-binding domain"/>
    <property type="match status" value="1"/>
</dbReference>
<dbReference type="InterPro" id="IPR036390">
    <property type="entry name" value="WH_DNA-bd_sf"/>
</dbReference>
<keyword evidence="2" id="KW-0238">DNA-binding</keyword>
<feature type="domain" description="Winged helix DNA-binding" evidence="1">
    <location>
        <begin position="15"/>
        <end position="97"/>
    </location>
</feature>
<protein>
    <submittedName>
        <fullName evidence="2">DNA-binding transcriptional regulator, MarR family</fullName>
    </submittedName>
</protein>
<name>A0A1G9WV93_9ACTO</name>
<dbReference type="PANTHER" id="PTHR37318">
    <property type="entry name" value="BSL7504 PROTEIN"/>
    <property type="match status" value="1"/>
</dbReference>
<dbReference type="InterPro" id="IPR036388">
    <property type="entry name" value="WH-like_DNA-bd_sf"/>
</dbReference>
<dbReference type="InterPro" id="IPR011991">
    <property type="entry name" value="ArsR-like_HTH"/>
</dbReference>
<dbReference type="Proteomes" id="UP000199671">
    <property type="component" value="Unassembled WGS sequence"/>
</dbReference>
<dbReference type="EMBL" id="FNHU01000008">
    <property type="protein sequence ID" value="SDM88191.1"/>
    <property type="molecule type" value="Genomic_DNA"/>
</dbReference>
<accession>A0A1G9WV93</accession>
<dbReference type="Pfam" id="PF13601">
    <property type="entry name" value="HTH_34"/>
    <property type="match status" value="1"/>
</dbReference>
<reference evidence="2 3" key="1">
    <citation type="submission" date="2016-10" db="EMBL/GenBank/DDBJ databases">
        <authorList>
            <person name="de Groot N.N."/>
        </authorList>
    </citation>
    <scope>NUCLEOTIDE SEQUENCE [LARGE SCALE GENOMIC DNA]</scope>
    <source>
        <strain evidence="2 3">KPR-7B</strain>
    </source>
</reference>
<organism evidence="2 3">
    <name type="scientific">Actinomyces ruminicola</name>
    <dbReference type="NCBI Taxonomy" id="332524"/>
    <lineage>
        <taxon>Bacteria</taxon>
        <taxon>Bacillati</taxon>
        <taxon>Actinomycetota</taxon>
        <taxon>Actinomycetes</taxon>
        <taxon>Actinomycetales</taxon>
        <taxon>Actinomycetaceae</taxon>
        <taxon>Actinomyces</taxon>
    </lineage>
</organism>
<dbReference type="SUPFAM" id="SSF46785">
    <property type="entry name" value="Winged helix' DNA-binding domain"/>
    <property type="match status" value="1"/>
</dbReference>
<dbReference type="GO" id="GO:0003677">
    <property type="term" value="F:DNA binding"/>
    <property type="evidence" value="ECO:0007669"/>
    <property type="project" value="UniProtKB-KW"/>
</dbReference>
<evidence type="ECO:0000259" key="1">
    <source>
        <dbReference type="Pfam" id="PF13601"/>
    </source>
</evidence>
<proteinExistence type="predicted"/>
<evidence type="ECO:0000313" key="3">
    <source>
        <dbReference type="Proteomes" id="UP000199671"/>
    </source>
</evidence>